<evidence type="ECO:0000256" key="5">
    <source>
        <dbReference type="ARBA" id="ARBA00022777"/>
    </source>
</evidence>
<accession>A0A232LU13</accession>
<evidence type="ECO:0000256" key="2">
    <source>
        <dbReference type="ARBA" id="ARBA00022527"/>
    </source>
</evidence>
<keyword evidence="6" id="KW-0067">ATP-binding</keyword>
<dbReference type="EMBL" id="NPHW01004659">
    <property type="protein sequence ID" value="OXV07645.1"/>
    <property type="molecule type" value="Genomic_DNA"/>
</dbReference>
<dbReference type="Pfam" id="PF00069">
    <property type="entry name" value="Pkinase"/>
    <property type="match status" value="2"/>
</dbReference>
<reference evidence="10 11" key="1">
    <citation type="journal article" date="2015" name="Environ. Microbiol.">
        <title>Metagenome sequence of Elaphomyces granulatus from sporocarp tissue reveals Ascomycota ectomycorrhizal fingerprints of genome expansion and a Proteobacteria-rich microbiome.</title>
        <authorList>
            <person name="Quandt C.A."/>
            <person name="Kohler A."/>
            <person name="Hesse C.N."/>
            <person name="Sharpton T.J."/>
            <person name="Martin F."/>
            <person name="Spatafora J.W."/>
        </authorList>
    </citation>
    <scope>NUCLEOTIDE SEQUENCE [LARGE SCALE GENOMIC DNA]</scope>
    <source>
        <strain evidence="10 11">OSC145934</strain>
    </source>
</reference>
<dbReference type="AlphaFoldDB" id="A0A232LU13"/>
<evidence type="ECO:0000313" key="11">
    <source>
        <dbReference type="Proteomes" id="UP000243515"/>
    </source>
</evidence>
<dbReference type="PANTHER" id="PTHR47634">
    <property type="entry name" value="PROTEIN KINASE DOMAIN-CONTAINING PROTEIN-RELATED"/>
    <property type="match status" value="1"/>
</dbReference>
<dbReference type="PROSITE" id="PS50011">
    <property type="entry name" value="PROTEIN_KINASE_DOM"/>
    <property type="match status" value="1"/>
</dbReference>
<dbReference type="GO" id="GO:0050684">
    <property type="term" value="P:regulation of mRNA processing"/>
    <property type="evidence" value="ECO:0007669"/>
    <property type="project" value="TreeGrafter"/>
</dbReference>
<dbReference type="InterPro" id="IPR051334">
    <property type="entry name" value="SRPK"/>
</dbReference>
<evidence type="ECO:0000256" key="4">
    <source>
        <dbReference type="ARBA" id="ARBA00022741"/>
    </source>
</evidence>
<dbReference type="EC" id="2.7.11.1" evidence="1"/>
<evidence type="ECO:0000259" key="9">
    <source>
        <dbReference type="PROSITE" id="PS50011"/>
    </source>
</evidence>
<dbReference type="Proteomes" id="UP000243515">
    <property type="component" value="Unassembled WGS sequence"/>
</dbReference>
<dbReference type="SMART" id="SM00220">
    <property type="entry name" value="S_TKc"/>
    <property type="match status" value="1"/>
</dbReference>
<dbReference type="GO" id="GO:0004674">
    <property type="term" value="F:protein serine/threonine kinase activity"/>
    <property type="evidence" value="ECO:0007669"/>
    <property type="project" value="UniProtKB-KW"/>
</dbReference>
<sequence length="498" mass="56193">MGNLCEKSADDEDLRKFYPSFFYYVENLEKYEPGGLHPTHLGEVYDNGRYKIVHKLGFGHLSTVWLAHDLQCKRYVALKIVAAKDSQDYKDFKDLKESDHPGRNYIASSLDCFWLQGPNGYHLCLVSHVLGPSISRMLLDSRLQPSIARSIALQATQGLAYLHSQGICHGNFTTSNVLFQLSINFDSLSEEEVYALLGKPQTETVKRLSGEPPGPSAPIYVVDMPDFANIDPSKLLRQNIRIIDFDQSFYTTTPPTIMLGIPSNHMAPESIFDLKAGVHSDIWALGCAIFRLRAGYDLFDDFGDSGINSHSDTIRQVVKTIGRLPAAWSHIPFDEDGLPVRNGKKPKKESRMLEYEPIERPLLDSVSSIEDEPMGSPTLDSITEQNNGESKAILVPAEVGGRYRNGCSELFWRPPSLVGTTFTLEEGKWVATEQEAEVLSKISHEEAISFHDLLSRIFTYDPMRRISAKELSRHPWFTGDFMVTRKRKEEGKELDRIE</sequence>
<gene>
    <name evidence="10" type="ORF">Egran_04590</name>
</gene>
<evidence type="ECO:0000256" key="1">
    <source>
        <dbReference type="ARBA" id="ARBA00012513"/>
    </source>
</evidence>
<comment type="caution">
    <text evidence="10">The sequence shown here is derived from an EMBL/GenBank/DDBJ whole genome shotgun (WGS) entry which is preliminary data.</text>
</comment>
<dbReference type="OrthoDB" id="5979581at2759"/>
<evidence type="ECO:0000313" key="10">
    <source>
        <dbReference type="EMBL" id="OXV07645.1"/>
    </source>
</evidence>
<evidence type="ECO:0000256" key="3">
    <source>
        <dbReference type="ARBA" id="ARBA00022679"/>
    </source>
</evidence>
<dbReference type="GO" id="GO:0000245">
    <property type="term" value="P:spliceosomal complex assembly"/>
    <property type="evidence" value="ECO:0007669"/>
    <property type="project" value="TreeGrafter"/>
</dbReference>
<keyword evidence="4" id="KW-0547">Nucleotide-binding</keyword>
<organism evidence="10 11">
    <name type="scientific">Elaphomyces granulatus</name>
    <dbReference type="NCBI Taxonomy" id="519963"/>
    <lineage>
        <taxon>Eukaryota</taxon>
        <taxon>Fungi</taxon>
        <taxon>Dikarya</taxon>
        <taxon>Ascomycota</taxon>
        <taxon>Pezizomycotina</taxon>
        <taxon>Eurotiomycetes</taxon>
        <taxon>Eurotiomycetidae</taxon>
        <taxon>Eurotiales</taxon>
        <taxon>Elaphomycetaceae</taxon>
        <taxon>Elaphomyces</taxon>
    </lineage>
</organism>
<comment type="catalytic activity">
    <reaction evidence="7">
        <text>L-threonyl-[protein] + ATP = O-phospho-L-threonyl-[protein] + ADP + H(+)</text>
        <dbReference type="Rhea" id="RHEA:46608"/>
        <dbReference type="Rhea" id="RHEA-COMP:11060"/>
        <dbReference type="Rhea" id="RHEA-COMP:11605"/>
        <dbReference type="ChEBI" id="CHEBI:15378"/>
        <dbReference type="ChEBI" id="CHEBI:30013"/>
        <dbReference type="ChEBI" id="CHEBI:30616"/>
        <dbReference type="ChEBI" id="CHEBI:61977"/>
        <dbReference type="ChEBI" id="CHEBI:456216"/>
        <dbReference type="EC" id="2.7.11.1"/>
    </reaction>
</comment>
<evidence type="ECO:0000256" key="8">
    <source>
        <dbReference type="ARBA" id="ARBA00048679"/>
    </source>
</evidence>
<dbReference type="SUPFAM" id="SSF56112">
    <property type="entry name" value="Protein kinase-like (PK-like)"/>
    <property type="match status" value="1"/>
</dbReference>
<evidence type="ECO:0000256" key="6">
    <source>
        <dbReference type="ARBA" id="ARBA00022840"/>
    </source>
</evidence>
<keyword evidence="2" id="KW-0723">Serine/threonine-protein kinase</keyword>
<evidence type="ECO:0000256" key="7">
    <source>
        <dbReference type="ARBA" id="ARBA00047899"/>
    </source>
</evidence>
<dbReference type="Gene3D" id="3.30.200.20">
    <property type="entry name" value="Phosphorylase Kinase, domain 1"/>
    <property type="match status" value="1"/>
</dbReference>
<dbReference type="PANTHER" id="PTHR47634:SF9">
    <property type="entry name" value="PROTEIN KINASE DOMAIN-CONTAINING PROTEIN-RELATED"/>
    <property type="match status" value="1"/>
</dbReference>
<comment type="catalytic activity">
    <reaction evidence="8">
        <text>L-seryl-[protein] + ATP = O-phospho-L-seryl-[protein] + ADP + H(+)</text>
        <dbReference type="Rhea" id="RHEA:17989"/>
        <dbReference type="Rhea" id="RHEA-COMP:9863"/>
        <dbReference type="Rhea" id="RHEA-COMP:11604"/>
        <dbReference type="ChEBI" id="CHEBI:15378"/>
        <dbReference type="ChEBI" id="CHEBI:29999"/>
        <dbReference type="ChEBI" id="CHEBI:30616"/>
        <dbReference type="ChEBI" id="CHEBI:83421"/>
        <dbReference type="ChEBI" id="CHEBI:456216"/>
        <dbReference type="EC" id="2.7.11.1"/>
    </reaction>
</comment>
<dbReference type="InterPro" id="IPR011009">
    <property type="entry name" value="Kinase-like_dom_sf"/>
</dbReference>
<feature type="domain" description="Protein kinase" evidence="9">
    <location>
        <begin position="50"/>
        <end position="477"/>
    </location>
</feature>
<keyword evidence="3" id="KW-0808">Transferase</keyword>
<protein>
    <recommendedName>
        <fullName evidence="1">non-specific serine/threonine protein kinase</fullName>
        <ecNumber evidence="1">2.7.11.1</ecNumber>
    </recommendedName>
</protein>
<dbReference type="Gene3D" id="1.10.510.10">
    <property type="entry name" value="Transferase(Phosphotransferase) domain 1"/>
    <property type="match status" value="2"/>
</dbReference>
<dbReference type="GO" id="GO:0005524">
    <property type="term" value="F:ATP binding"/>
    <property type="evidence" value="ECO:0007669"/>
    <property type="project" value="UniProtKB-KW"/>
</dbReference>
<proteinExistence type="predicted"/>
<keyword evidence="11" id="KW-1185">Reference proteome</keyword>
<dbReference type="InterPro" id="IPR000719">
    <property type="entry name" value="Prot_kinase_dom"/>
</dbReference>
<keyword evidence="5" id="KW-0418">Kinase</keyword>
<name>A0A232LU13_9EURO</name>